<comment type="caution">
    <text evidence="5">The sequence shown here is derived from an EMBL/GenBank/DDBJ whole genome shotgun (WGS) entry which is preliminary data.</text>
</comment>
<evidence type="ECO:0000313" key="6">
    <source>
        <dbReference type="Proteomes" id="UP000276103"/>
    </source>
</evidence>
<dbReference type="Gene3D" id="2.40.110.10">
    <property type="entry name" value="Butyryl-CoA Dehydrogenase, subunit A, domain 2"/>
    <property type="match status" value="1"/>
</dbReference>
<keyword evidence="1" id="KW-0285">Flavoprotein</keyword>
<evidence type="ECO:0000256" key="2">
    <source>
        <dbReference type="ARBA" id="ARBA00022827"/>
    </source>
</evidence>
<proteinExistence type="predicted"/>
<dbReference type="SUPFAM" id="SSF56645">
    <property type="entry name" value="Acyl-CoA dehydrogenase NM domain-like"/>
    <property type="match status" value="1"/>
</dbReference>
<dbReference type="InterPro" id="IPR046373">
    <property type="entry name" value="Acyl-CoA_Oxase/DH_mid-dom_sf"/>
</dbReference>
<evidence type="ECO:0000259" key="4">
    <source>
        <dbReference type="Pfam" id="PF02771"/>
    </source>
</evidence>
<evidence type="ECO:0000256" key="3">
    <source>
        <dbReference type="ARBA" id="ARBA00023002"/>
    </source>
</evidence>
<dbReference type="RefSeq" id="WP_127052833.1">
    <property type="nucleotide sequence ID" value="NZ_RSCM01000003.1"/>
</dbReference>
<dbReference type="InterPro" id="IPR036250">
    <property type="entry name" value="AcylCo_DH-like_C"/>
</dbReference>
<dbReference type="Proteomes" id="UP000276103">
    <property type="component" value="Unassembled WGS sequence"/>
</dbReference>
<evidence type="ECO:0000256" key="1">
    <source>
        <dbReference type="ARBA" id="ARBA00022630"/>
    </source>
</evidence>
<keyword evidence="3" id="KW-0560">Oxidoreductase</keyword>
<dbReference type="EMBL" id="RSCM01000003">
    <property type="protein sequence ID" value="RUS98089.1"/>
    <property type="molecule type" value="Genomic_DNA"/>
</dbReference>
<dbReference type="SUPFAM" id="SSF47203">
    <property type="entry name" value="Acyl-CoA dehydrogenase C-terminal domain-like"/>
    <property type="match status" value="1"/>
</dbReference>
<keyword evidence="2" id="KW-0274">FAD</keyword>
<sequence>MHFLQKERATLEKFLPTLDNRLQEKSLLDLEDQGSPALQIFRELGGPGLLIPREYGGSGVTPLELAHIQRAVASRSPSLALAANMHHCTVIAFLDSLADESVGEFVRAIAENNLYLASGFSEGHRSASILAPTLTSQRVDGGLLINGSKKPCSLSASMDFLTASVIVKSKSGDGNELALAIIAADSPGIERKPFWNTWVLRGAESEEVILNEVFVPEEFIFYLGKPEDLGSIMARAFVWFELFVSASYLGAASALVERVIAERRGTPTERALVAIEVEGAMASLEAVAHAIMLGWSSDTEIAQSLFVRYSVQRAIERVVETSAELLGGMAFINSGEVAYLLAASRALAFHPPSRISMASYLDDYLAGGPLVMP</sequence>
<dbReference type="PANTHER" id="PTHR43884:SF20">
    <property type="entry name" value="ACYL-COA DEHYDROGENASE FADE28"/>
    <property type="match status" value="1"/>
</dbReference>
<dbReference type="Gene3D" id="1.10.540.10">
    <property type="entry name" value="Acyl-CoA dehydrogenase/oxidase, N-terminal domain"/>
    <property type="match status" value="1"/>
</dbReference>
<gene>
    <name evidence="5" type="ORF">DSM107003_11770</name>
</gene>
<evidence type="ECO:0000313" key="5">
    <source>
        <dbReference type="EMBL" id="RUS98089.1"/>
    </source>
</evidence>
<dbReference type="PANTHER" id="PTHR43884">
    <property type="entry name" value="ACYL-COA DEHYDROGENASE"/>
    <property type="match status" value="1"/>
</dbReference>
<dbReference type="GO" id="GO:0050660">
    <property type="term" value="F:flavin adenine dinucleotide binding"/>
    <property type="evidence" value="ECO:0007669"/>
    <property type="project" value="InterPro"/>
</dbReference>
<keyword evidence="6" id="KW-1185">Reference proteome</keyword>
<dbReference type="InterPro" id="IPR013786">
    <property type="entry name" value="AcylCoA_DH/ox_N"/>
</dbReference>
<accession>A0A3S1CTP3</accession>
<dbReference type="InterPro" id="IPR009100">
    <property type="entry name" value="AcylCoA_DH/oxidase_NM_dom_sf"/>
</dbReference>
<name>A0A3S1CTP3_ANAVA</name>
<dbReference type="InterPro" id="IPR037069">
    <property type="entry name" value="AcylCoA_DH/ox_N_sf"/>
</dbReference>
<organism evidence="5 6">
    <name type="scientific">Trichormus variabilis SAG 1403-4b</name>
    <dbReference type="NCBI Taxonomy" id="447716"/>
    <lineage>
        <taxon>Bacteria</taxon>
        <taxon>Bacillati</taxon>
        <taxon>Cyanobacteriota</taxon>
        <taxon>Cyanophyceae</taxon>
        <taxon>Nostocales</taxon>
        <taxon>Nostocaceae</taxon>
        <taxon>Trichormus</taxon>
    </lineage>
</organism>
<dbReference type="GO" id="GO:0003995">
    <property type="term" value="F:acyl-CoA dehydrogenase activity"/>
    <property type="evidence" value="ECO:0007669"/>
    <property type="project" value="TreeGrafter"/>
</dbReference>
<dbReference type="AlphaFoldDB" id="A0A3S1CTP3"/>
<protein>
    <submittedName>
        <fullName evidence="5">Oxidoreductase</fullName>
    </submittedName>
</protein>
<dbReference type="OrthoDB" id="9785203at2"/>
<feature type="domain" description="Acyl-CoA dehydrogenase/oxidase N-terminal" evidence="4">
    <location>
        <begin position="37"/>
        <end position="97"/>
    </location>
</feature>
<reference evidence="5 6" key="1">
    <citation type="journal article" date="2019" name="Genome Biol. Evol.">
        <title>Day and night: Metabolic profiles and evolutionary relationships of six axenic non-marine cyanobacteria.</title>
        <authorList>
            <person name="Will S.E."/>
            <person name="Henke P."/>
            <person name="Boedeker C."/>
            <person name="Huang S."/>
            <person name="Brinkmann H."/>
            <person name="Rohde M."/>
            <person name="Jarek M."/>
            <person name="Friedl T."/>
            <person name="Seufert S."/>
            <person name="Schumacher M."/>
            <person name="Overmann J."/>
            <person name="Neumann-Schaal M."/>
            <person name="Petersen J."/>
        </authorList>
    </citation>
    <scope>NUCLEOTIDE SEQUENCE [LARGE SCALE GENOMIC DNA]</scope>
    <source>
        <strain evidence="5 6">SAG 1403-4b</strain>
    </source>
</reference>
<dbReference type="Pfam" id="PF02771">
    <property type="entry name" value="Acyl-CoA_dh_N"/>
    <property type="match status" value="1"/>
</dbReference>